<dbReference type="Gene3D" id="1.10.238.10">
    <property type="entry name" value="EF-hand"/>
    <property type="match status" value="1"/>
</dbReference>
<name>A0A836HKD4_9TRYP</name>
<keyword evidence="2 4" id="KW-0863">Zinc-finger</keyword>
<dbReference type="EMBL" id="JAFHLR010000004">
    <property type="protein sequence ID" value="KAG5487832.1"/>
    <property type="molecule type" value="Genomic_DNA"/>
</dbReference>
<feature type="compositionally biased region" description="Polar residues" evidence="5">
    <location>
        <begin position="259"/>
        <end position="285"/>
    </location>
</feature>
<feature type="domain" description="RING-type" evidence="6">
    <location>
        <begin position="24"/>
        <end position="72"/>
    </location>
</feature>
<evidence type="ECO:0000259" key="6">
    <source>
        <dbReference type="PROSITE" id="PS50089"/>
    </source>
</evidence>
<evidence type="ECO:0000259" key="7">
    <source>
        <dbReference type="PROSITE" id="PS50222"/>
    </source>
</evidence>
<reference evidence="9" key="1">
    <citation type="journal article" date="2021" name="Microbiol. Resour. Announc.">
        <title>LGAAP: Leishmaniinae Genome Assembly and Annotation Pipeline.</title>
        <authorList>
            <person name="Almutairi H."/>
            <person name="Urbaniak M.D."/>
            <person name="Bates M.D."/>
            <person name="Jariyapan N."/>
            <person name="Kwakye-Nuako G."/>
            <person name="Thomaz-Soccol V."/>
            <person name="Al-Salem W.S."/>
            <person name="Dillon R.J."/>
            <person name="Bates P.A."/>
            <person name="Gatherer D."/>
        </authorList>
    </citation>
    <scope>NUCLEOTIDE SEQUENCE [LARGE SCALE GENOMIC DNA]</scope>
</reference>
<dbReference type="SUPFAM" id="SSF57850">
    <property type="entry name" value="RING/U-box"/>
    <property type="match status" value="1"/>
</dbReference>
<feature type="domain" description="EF-hand" evidence="7">
    <location>
        <begin position="414"/>
        <end position="449"/>
    </location>
</feature>
<dbReference type="GO" id="GO:0006511">
    <property type="term" value="P:ubiquitin-dependent protein catabolic process"/>
    <property type="evidence" value="ECO:0007669"/>
    <property type="project" value="TreeGrafter"/>
</dbReference>
<dbReference type="GO" id="GO:0005509">
    <property type="term" value="F:calcium ion binding"/>
    <property type="evidence" value="ECO:0007669"/>
    <property type="project" value="InterPro"/>
</dbReference>
<feature type="region of interest" description="Disordered" evidence="5">
    <location>
        <begin position="546"/>
        <end position="624"/>
    </location>
</feature>
<evidence type="ECO:0000256" key="2">
    <source>
        <dbReference type="ARBA" id="ARBA00022771"/>
    </source>
</evidence>
<dbReference type="InterPro" id="IPR013083">
    <property type="entry name" value="Znf_RING/FYVE/PHD"/>
</dbReference>
<dbReference type="GO" id="GO:0061630">
    <property type="term" value="F:ubiquitin protein ligase activity"/>
    <property type="evidence" value="ECO:0007669"/>
    <property type="project" value="TreeGrafter"/>
</dbReference>
<dbReference type="InterPro" id="IPR018957">
    <property type="entry name" value="Znf_C3HC4_RING-type"/>
</dbReference>
<proteinExistence type="predicted"/>
<feature type="compositionally biased region" description="Low complexity" evidence="5">
    <location>
        <begin position="172"/>
        <end position="184"/>
    </location>
</feature>
<evidence type="ECO:0000313" key="9">
    <source>
        <dbReference type="Proteomes" id="UP000674143"/>
    </source>
</evidence>
<feature type="compositionally biased region" description="Low complexity" evidence="5">
    <location>
        <begin position="126"/>
        <end position="139"/>
    </location>
</feature>
<dbReference type="PANTHER" id="PTHR46016:SF1">
    <property type="entry name" value="RING-TYPE DOMAIN-CONTAINING PROTEIN"/>
    <property type="match status" value="1"/>
</dbReference>
<dbReference type="SUPFAM" id="SSF47473">
    <property type="entry name" value="EF-hand"/>
    <property type="match status" value="1"/>
</dbReference>
<protein>
    <submittedName>
        <fullName evidence="8">Uncharacterized protein</fullName>
    </submittedName>
</protein>
<dbReference type="KEGG" id="loi:92363331"/>
<keyword evidence="9" id="KW-1185">Reference proteome</keyword>
<dbReference type="InterPro" id="IPR002048">
    <property type="entry name" value="EF_hand_dom"/>
</dbReference>
<dbReference type="Proteomes" id="UP000674143">
    <property type="component" value="Unassembled WGS sequence"/>
</dbReference>
<feature type="region of interest" description="Disordered" evidence="5">
    <location>
        <begin position="125"/>
        <end position="222"/>
    </location>
</feature>
<dbReference type="AlphaFoldDB" id="A0A836HKD4"/>
<accession>A0A836HKD4</accession>
<dbReference type="InterPro" id="IPR001841">
    <property type="entry name" value="Znf_RING"/>
</dbReference>
<dbReference type="GO" id="GO:0008270">
    <property type="term" value="F:zinc ion binding"/>
    <property type="evidence" value="ECO:0007669"/>
    <property type="project" value="UniProtKB-KW"/>
</dbReference>
<evidence type="ECO:0000256" key="5">
    <source>
        <dbReference type="SAM" id="MobiDB-lite"/>
    </source>
</evidence>
<comment type="caution">
    <text evidence="8">The sequence shown here is derived from an EMBL/GenBank/DDBJ whole genome shotgun (WGS) entry which is preliminary data.</text>
</comment>
<dbReference type="PROSITE" id="PS50089">
    <property type="entry name" value="ZF_RING_2"/>
    <property type="match status" value="1"/>
</dbReference>
<dbReference type="RefSeq" id="XP_067066029.1">
    <property type="nucleotide sequence ID" value="XM_067209397.1"/>
</dbReference>
<gene>
    <name evidence="8" type="ORF">LSCM4_07511</name>
</gene>
<keyword evidence="1" id="KW-0479">Metal-binding</keyword>
<dbReference type="Gene3D" id="3.30.40.10">
    <property type="entry name" value="Zinc/RING finger domain, C3HC4 (zinc finger)"/>
    <property type="match status" value="1"/>
</dbReference>
<dbReference type="PANTHER" id="PTHR46016">
    <property type="entry name" value="ZINC FINGER, RING/FYVE/PHD-TYPE"/>
    <property type="match status" value="1"/>
</dbReference>
<dbReference type="GeneID" id="92363331"/>
<dbReference type="PROSITE" id="PS50222">
    <property type="entry name" value="EF_HAND_2"/>
    <property type="match status" value="2"/>
</dbReference>
<dbReference type="Pfam" id="PF00097">
    <property type="entry name" value="zf-C3HC4"/>
    <property type="match status" value="1"/>
</dbReference>
<feature type="region of interest" description="Disordered" evidence="5">
    <location>
        <begin position="246"/>
        <end position="288"/>
    </location>
</feature>
<dbReference type="InterPro" id="IPR011992">
    <property type="entry name" value="EF-hand-dom_pair"/>
</dbReference>
<dbReference type="SMART" id="SM00184">
    <property type="entry name" value="RING"/>
    <property type="match status" value="1"/>
</dbReference>
<feature type="compositionally biased region" description="Pro residues" evidence="5">
    <location>
        <begin position="246"/>
        <end position="258"/>
    </location>
</feature>
<evidence type="ECO:0000256" key="4">
    <source>
        <dbReference type="PROSITE-ProRule" id="PRU00175"/>
    </source>
</evidence>
<dbReference type="InterPro" id="IPR051438">
    <property type="entry name" value="RNF_E3_ubiq-protein_ligase"/>
</dbReference>
<reference evidence="9" key="2">
    <citation type="journal article" date="2021" name="Sci. Data">
        <title>Chromosome-scale genome sequencing, assembly and annotation of six genomes from subfamily Leishmaniinae.</title>
        <authorList>
            <person name="Almutairi H."/>
            <person name="Urbaniak M.D."/>
            <person name="Bates M.D."/>
            <person name="Jariyapan N."/>
            <person name="Kwakye-Nuako G."/>
            <person name="Thomaz Soccol V."/>
            <person name="Al-Salem W.S."/>
            <person name="Dillon R.J."/>
            <person name="Bates P.A."/>
            <person name="Gatherer D."/>
        </authorList>
    </citation>
    <scope>NUCLEOTIDE SEQUENCE [LARGE SCALE GENOMIC DNA]</scope>
</reference>
<feature type="domain" description="EF-hand" evidence="7">
    <location>
        <begin position="333"/>
        <end position="368"/>
    </location>
</feature>
<dbReference type="GO" id="GO:0000209">
    <property type="term" value="P:protein polyubiquitination"/>
    <property type="evidence" value="ECO:0007669"/>
    <property type="project" value="TreeGrafter"/>
</dbReference>
<evidence type="ECO:0000256" key="3">
    <source>
        <dbReference type="ARBA" id="ARBA00022833"/>
    </source>
</evidence>
<feature type="compositionally biased region" description="Basic and acidic residues" evidence="5">
    <location>
        <begin position="615"/>
        <end position="624"/>
    </location>
</feature>
<evidence type="ECO:0000256" key="1">
    <source>
        <dbReference type="ARBA" id="ARBA00022723"/>
    </source>
</evidence>
<keyword evidence="3" id="KW-0862">Zinc</keyword>
<organism evidence="8 9">
    <name type="scientific">Leishmania orientalis</name>
    <dbReference type="NCBI Taxonomy" id="2249476"/>
    <lineage>
        <taxon>Eukaryota</taxon>
        <taxon>Discoba</taxon>
        <taxon>Euglenozoa</taxon>
        <taxon>Kinetoplastea</taxon>
        <taxon>Metakinetoplastina</taxon>
        <taxon>Trypanosomatida</taxon>
        <taxon>Trypanosomatidae</taxon>
        <taxon>Leishmaniinae</taxon>
        <taxon>Leishmania</taxon>
    </lineage>
</organism>
<evidence type="ECO:0000313" key="8">
    <source>
        <dbReference type="EMBL" id="KAG5487832.1"/>
    </source>
</evidence>
<sequence length="624" mass="67799">MNAPLPLRQFTMVPGQNIDPIFVCPLCQDSWANPVELVPCGDIFCKQCIDAARAQHAAQPMMTMSFQCPLCETVLQSEKRPNRMLLNSVLSIEVECRYCHWRGTRELSEQQHRCAEAERVMMSRQSAAATASAEGGVAADSHANHDAGLDVGSSTAPDPSKVVVTPEDGLKASPSPRTSPPAARNGPRRAQREIEDGYIPIGEDPPSATLRGSRGSPSTDGVDTPYSHVPAETAFTNSVCLVTSPPQTPSQLPVPNPTGPASWSGTNNDSVSRMCTSSGVATSPHPQEPWRRYGLSQIEHDQLVGVFMLFDGATGRLNRCQLQDLCSYMNFVHREDDAGVVFASMDQEHKGYVSQDDFLRWLTTHRPDPSALFGLTHFEYTDALLQFRSVDPERNGVIDANNFCALCLRYGYARTPEQAMQYFRVCDERHSGCVSLQQFLQTLKLIKTSRDGDAAAPVVAAPTAAVASGAYTGPGLAQATTGSDSTSSSMQHAYRFGPSASGGMAYSFAGSNESTSPLMSSHFFNDTAQALVLQHAQHPQVLAQHYGASSHVSPTQTPTHPHRRPSQWQQWQQQGFAHGSGVAMPTAIDRRRSDANPNSNVAKATRLHRQNGRSGRGDEECVLM</sequence>